<organism evidence="1 2">
    <name type="scientific">Streptomyces turgidiscabies</name>
    <dbReference type="NCBI Taxonomy" id="85558"/>
    <lineage>
        <taxon>Bacteria</taxon>
        <taxon>Bacillati</taxon>
        <taxon>Actinomycetota</taxon>
        <taxon>Actinomycetes</taxon>
        <taxon>Kitasatosporales</taxon>
        <taxon>Streptomycetaceae</taxon>
        <taxon>Streptomyces</taxon>
    </lineage>
</organism>
<accession>A0ABU0RQT0</accession>
<evidence type="ECO:0000313" key="2">
    <source>
        <dbReference type="Proteomes" id="UP001223072"/>
    </source>
</evidence>
<gene>
    <name evidence="1" type="ORF">QFZ49_003240</name>
</gene>
<comment type="caution">
    <text evidence="1">The sequence shown here is derived from an EMBL/GenBank/DDBJ whole genome shotgun (WGS) entry which is preliminary data.</text>
</comment>
<dbReference type="RefSeq" id="WP_307627135.1">
    <property type="nucleotide sequence ID" value="NZ_JAUSZS010000004.1"/>
</dbReference>
<sequence>MDRFIMHAHSMLNRMARTARVAFIGGIVAMAAAIAIGHGSFSPSVTAASADSSSAVQAGDGDIGWN</sequence>
<dbReference type="Proteomes" id="UP001223072">
    <property type="component" value="Unassembled WGS sequence"/>
</dbReference>
<evidence type="ECO:0000313" key="1">
    <source>
        <dbReference type="EMBL" id="MDQ0933300.1"/>
    </source>
</evidence>
<keyword evidence="2" id="KW-1185">Reference proteome</keyword>
<dbReference type="EMBL" id="JAUSZS010000004">
    <property type="protein sequence ID" value="MDQ0933300.1"/>
    <property type="molecule type" value="Genomic_DNA"/>
</dbReference>
<name>A0ABU0RQT0_9ACTN</name>
<proteinExistence type="predicted"/>
<reference evidence="1 2" key="1">
    <citation type="submission" date="2023-07" db="EMBL/GenBank/DDBJ databases">
        <title>Comparative genomics of wheat-associated soil bacteria to identify genetic determinants of phenazine resistance.</title>
        <authorList>
            <person name="Mouncey N."/>
        </authorList>
    </citation>
    <scope>NUCLEOTIDE SEQUENCE [LARGE SCALE GENOMIC DNA]</scope>
    <source>
        <strain evidence="1 2">W2I16</strain>
    </source>
</reference>
<protein>
    <submittedName>
        <fullName evidence="1">Uncharacterized protein</fullName>
    </submittedName>
</protein>